<dbReference type="GO" id="GO:0006508">
    <property type="term" value="P:proteolysis"/>
    <property type="evidence" value="ECO:0007669"/>
    <property type="project" value="UniProtKB-KW"/>
</dbReference>
<accession>A0A1D3CRJ4</accession>
<evidence type="ECO:0000259" key="7">
    <source>
        <dbReference type="Pfam" id="PF00082"/>
    </source>
</evidence>
<dbReference type="InParanoid" id="A0A1D3CRJ4"/>
<dbReference type="VEuPathDB" id="ToxoDB:LOC34624537"/>
<dbReference type="SUPFAM" id="SSF52743">
    <property type="entry name" value="Subtilisin-like"/>
    <property type="match status" value="1"/>
</dbReference>
<dbReference type="GO" id="GO:0004252">
    <property type="term" value="F:serine-type endopeptidase activity"/>
    <property type="evidence" value="ECO:0007669"/>
    <property type="project" value="UniProtKB-EC"/>
</dbReference>
<comment type="caution">
    <text evidence="8">The sequence shown here is derived from an EMBL/GenBank/DDBJ whole genome shotgun (WGS) entry which is preliminary data.</text>
</comment>
<keyword evidence="6" id="KW-0812">Transmembrane</keyword>
<proteinExistence type="inferred from homology"/>
<keyword evidence="6" id="KW-1133">Transmembrane helix</keyword>
<dbReference type="Gene3D" id="3.40.50.200">
    <property type="entry name" value="Peptidase S8/S53 domain"/>
    <property type="match status" value="1"/>
</dbReference>
<comment type="catalytic activity">
    <reaction evidence="3">
        <text>Hydrolysis of proteins with broad specificity for peptide bonds, and a preference for a large uncharged residue in P1. Hydrolyzes peptide amides.</text>
        <dbReference type="EC" id="3.4.21.62"/>
    </reaction>
</comment>
<keyword evidence="2" id="KW-0865">Zymogen</keyword>
<dbReference type="PANTHER" id="PTHR43399:SF4">
    <property type="entry name" value="CELL WALL-ASSOCIATED PROTEASE"/>
    <property type="match status" value="1"/>
</dbReference>
<keyword evidence="6" id="KW-0472">Membrane</keyword>
<dbReference type="PANTHER" id="PTHR43399">
    <property type="entry name" value="SUBTILISIN-RELATED"/>
    <property type="match status" value="1"/>
</dbReference>
<dbReference type="InterPro" id="IPR036852">
    <property type="entry name" value="Peptidase_S8/S53_dom_sf"/>
</dbReference>
<dbReference type="InterPro" id="IPR051048">
    <property type="entry name" value="Peptidase_S8/S53_subtilisin"/>
</dbReference>
<feature type="transmembrane region" description="Helical" evidence="6">
    <location>
        <begin position="236"/>
        <end position="257"/>
    </location>
</feature>
<dbReference type="EMBL" id="JROU02002238">
    <property type="protein sequence ID" value="OEH73810.1"/>
    <property type="molecule type" value="Genomic_DNA"/>
</dbReference>
<keyword evidence="9" id="KW-1185">Reference proteome</keyword>
<dbReference type="AlphaFoldDB" id="A0A1D3CRJ4"/>
<dbReference type="Pfam" id="PF00082">
    <property type="entry name" value="Peptidase_S8"/>
    <property type="match status" value="1"/>
</dbReference>
<evidence type="ECO:0000256" key="2">
    <source>
        <dbReference type="ARBA" id="ARBA00023145"/>
    </source>
</evidence>
<evidence type="ECO:0000256" key="6">
    <source>
        <dbReference type="SAM" id="Phobius"/>
    </source>
</evidence>
<evidence type="ECO:0000256" key="5">
    <source>
        <dbReference type="PROSITE-ProRule" id="PRU01240"/>
    </source>
</evidence>
<evidence type="ECO:0000256" key="3">
    <source>
        <dbReference type="ARBA" id="ARBA00023529"/>
    </source>
</evidence>
<comment type="similarity">
    <text evidence="1 5">Belongs to the peptidase S8 family.</text>
</comment>
<sequence>MATANALSSYTNHGRQAIHLGAPGNRILSTAPGDGYEYESGTSAAAAFVAGVAALVYGVFASAKSETSAAEVLEILRVSSTPVQSLSTATLWGAIVNAEAAVSVARLGGMWLQIKCTDHSFQLQPGESKVARIYMRPFLPGEYRGQVNVKVNSADEQVLEEGGFEIGLSSSQYISLEKKQQNMEAAMQAEIAFDDILYNQETTTSDICDIQKLFLQTSSSATQGQEDAHNEGNSSIFFIATAGCLVVMMAAIAIFMFKDRLVGTRGNVALEKTYDEALQGEAAAVDAKFGDEPPA</sequence>
<protein>
    <recommendedName>
        <fullName evidence="4">subtilisin</fullName>
        <ecNumber evidence="4">3.4.21.62</ecNumber>
    </recommendedName>
</protein>
<feature type="domain" description="Peptidase S8/S53" evidence="7">
    <location>
        <begin position="3"/>
        <end position="67"/>
    </location>
</feature>
<dbReference type="PROSITE" id="PS51892">
    <property type="entry name" value="SUBTILASE"/>
    <property type="match status" value="1"/>
</dbReference>
<evidence type="ECO:0000313" key="9">
    <source>
        <dbReference type="Proteomes" id="UP000095192"/>
    </source>
</evidence>
<name>A0A1D3CRJ4_9EIME</name>
<evidence type="ECO:0000256" key="1">
    <source>
        <dbReference type="ARBA" id="ARBA00011073"/>
    </source>
</evidence>
<dbReference type="EC" id="3.4.21.62" evidence="4"/>
<dbReference type="VEuPathDB" id="ToxoDB:cyc_08999"/>
<comment type="caution">
    <text evidence="5">Lacks conserved residue(s) required for the propagation of feature annotation.</text>
</comment>
<reference evidence="8 9" key="1">
    <citation type="journal article" date="2016" name="BMC Genomics">
        <title>Comparative genomics reveals Cyclospora cayetanensis possesses coccidia-like metabolism and invasion components but unique surface antigens.</title>
        <authorList>
            <person name="Liu S."/>
            <person name="Wang L."/>
            <person name="Zheng H."/>
            <person name="Xu Z."/>
            <person name="Roellig D.M."/>
            <person name="Li N."/>
            <person name="Frace M.A."/>
            <person name="Tang K."/>
            <person name="Arrowood M.J."/>
            <person name="Moss D.M."/>
            <person name="Zhang L."/>
            <person name="Feng Y."/>
            <person name="Xiao L."/>
        </authorList>
    </citation>
    <scope>NUCLEOTIDE SEQUENCE [LARGE SCALE GENOMIC DNA]</scope>
    <source>
        <strain evidence="8 9">CHN_HEN01</strain>
    </source>
</reference>
<gene>
    <name evidence="8" type="ORF">cyc_08999</name>
</gene>
<dbReference type="InterPro" id="IPR000209">
    <property type="entry name" value="Peptidase_S8/S53_dom"/>
</dbReference>
<evidence type="ECO:0000313" key="8">
    <source>
        <dbReference type="EMBL" id="OEH73810.1"/>
    </source>
</evidence>
<dbReference type="Proteomes" id="UP000095192">
    <property type="component" value="Unassembled WGS sequence"/>
</dbReference>
<evidence type="ECO:0000256" key="4">
    <source>
        <dbReference type="ARBA" id="ARBA00023619"/>
    </source>
</evidence>
<organism evidence="8 9">
    <name type="scientific">Cyclospora cayetanensis</name>
    <dbReference type="NCBI Taxonomy" id="88456"/>
    <lineage>
        <taxon>Eukaryota</taxon>
        <taxon>Sar</taxon>
        <taxon>Alveolata</taxon>
        <taxon>Apicomplexa</taxon>
        <taxon>Conoidasida</taxon>
        <taxon>Coccidia</taxon>
        <taxon>Eucoccidiorida</taxon>
        <taxon>Eimeriorina</taxon>
        <taxon>Eimeriidae</taxon>
        <taxon>Cyclospora</taxon>
    </lineage>
</organism>